<reference evidence="2 3" key="1">
    <citation type="submission" date="2014-01" db="EMBL/GenBank/DDBJ databases">
        <authorList>
            <person name="Dobos K."/>
            <person name="Lenaerts A."/>
            <person name="Ordway D."/>
            <person name="DeGroote M.A."/>
            <person name="Parker T."/>
            <person name="Sizemore C."/>
            <person name="Tallon L.J."/>
            <person name="Sadzewicz L.K."/>
            <person name="Sengamalay N."/>
            <person name="Fraser C.M."/>
            <person name="Hine E."/>
            <person name="Shefchek K.A."/>
            <person name="Das S.P."/>
            <person name="Tettelin H."/>
        </authorList>
    </citation>
    <scope>NUCLEOTIDE SEQUENCE [LARGE SCALE GENOMIC DNA]</scope>
    <source>
        <strain evidence="2 3">Harvey</strain>
    </source>
</reference>
<protein>
    <recommendedName>
        <fullName evidence="4">Calcineurin-like phosphoesterase family protein</fullName>
    </recommendedName>
</protein>
<organism evidence="2 3">
    <name type="scientific">Mycobacterium ulcerans str. Harvey</name>
    <dbReference type="NCBI Taxonomy" id="1299332"/>
    <lineage>
        <taxon>Bacteria</taxon>
        <taxon>Bacillati</taxon>
        <taxon>Actinomycetota</taxon>
        <taxon>Actinomycetes</taxon>
        <taxon>Mycobacteriales</taxon>
        <taxon>Mycobacteriaceae</taxon>
        <taxon>Mycobacterium</taxon>
        <taxon>Mycobacterium ulcerans group</taxon>
    </lineage>
</organism>
<evidence type="ECO:0000313" key="2">
    <source>
        <dbReference type="EMBL" id="EUA93578.1"/>
    </source>
</evidence>
<keyword evidence="3" id="KW-1185">Reference proteome</keyword>
<dbReference type="EMBL" id="JAOL01000056">
    <property type="protein sequence ID" value="EUA93578.1"/>
    <property type="molecule type" value="Genomic_DNA"/>
</dbReference>
<dbReference type="Proteomes" id="UP000020681">
    <property type="component" value="Unassembled WGS sequence"/>
</dbReference>
<evidence type="ECO:0000256" key="1">
    <source>
        <dbReference type="SAM" id="MobiDB-lite"/>
    </source>
</evidence>
<feature type="region of interest" description="Disordered" evidence="1">
    <location>
        <begin position="68"/>
        <end position="87"/>
    </location>
</feature>
<gene>
    <name evidence="2" type="ORF">I551_9123</name>
</gene>
<proteinExistence type="predicted"/>
<evidence type="ECO:0008006" key="4">
    <source>
        <dbReference type="Google" id="ProtNLM"/>
    </source>
</evidence>
<dbReference type="Gene3D" id="3.60.21.10">
    <property type="match status" value="1"/>
</dbReference>
<dbReference type="InterPro" id="IPR029052">
    <property type="entry name" value="Metallo-depent_PP-like"/>
</dbReference>
<sequence>MFDQYEVDLVLCGHEHHYERSHPLRGAMDTQTRTPIPVDTRGDVIDATRERCTWSSVAGAVADQQPVVLPRTPLPGRDRGRPIRSRRAVPAIDLRARGRTMVGVP</sequence>
<name>A0ABN0R8R9_MYCUL</name>
<dbReference type="SUPFAM" id="SSF56300">
    <property type="entry name" value="Metallo-dependent phosphatases"/>
    <property type="match status" value="1"/>
</dbReference>
<accession>A0ABN0R8R9</accession>
<comment type="caution">
    <text evidence="2">The sequence shown here is derived from an EMBL/GenBank/DDBJ whole genome shotgun (WGS) entry which is preliminary data.</text>
</comment>
<evidence type="ECO:0000313" key="3">
    <source>
        <dbReference type="Proteomes" id="UP000020681"/>
    </source>
</evidence>